<evidence type="ECO:0000259" key="10">
    <source>
        <dbReference type="Pfam" id="PF00060"/>
    </source>
</evidence>
<feature type="domain" description="Ionotropic glutamate receptor C-terminal" evidence="10">
    <location>
        <begin position="311"/>
        <end position="505"/>
    </location>
</feature>
<keyword evidence="4 9" id="KW-0812">Transmembrane</keyword>
<evidence type="ECO:0008006" key="14">
    <source>
        <dbReference type="Google" id="ProtNLM"/>
    </source>
</evidence>
<keyword evidence="7" id="KW-0675">Receptor</keyword>
<keyword evidence="3" id="KW-1003">Cell membrane</keyword>
<dbReference type="Gene3D" id="1.10.287.70">
    <property type="match status" value="2"/>
</dbReference>
<feature type="transmembrane region" description="Helical" evidence="9">
    <location>
        <begin position="983"/>
        <end position="1006"/>
    </location>
</feature>
<comment type="similarity">
    <text evidence="2">Belongs to the glutamate-gated ion channel (TC 1.A.10.1) family.</text>
</comment>
<feature type="transmembrane region" description="Helical" evidence="9">
    <location>
        <begin position="797"/>
        <end position="819"/>
    </location>
</feature>
<dbReference type="PANTHER" id="PTHR42643:SF30">
    <property type="entry name" value="IONOTROPIC RECEPTOR 40A-RELATED"/>
    <property type="match status" value="1"/>
</dbReference>
<feature type="transmembrane region" description="Helical" evidence="9">
    <location>
        <begin position="373"/>
        <end position="391"/>
    </location>
</feature>
<dbReference type="EMBL" id="WIXP02000007">
    <property type="protein sequence ID" value="KAF6208555.1"/>
    <property type="molecule type" value="Genomic_DNA"/>
</dbReference>
<reference evidence="12" key="1">
    <citation type="journal article" date="2021" name="Mol. Ecol. Resour.">
        <title>Apolygus lucorum genome provides insights into omnivorousness and mesophyll feeding.</title>
        <authorList>
            <person name="Liu Y."/>
            <person name="Liu H."/>
            <person name="Wang H."/>
            <person name="Huang T."/>
            <person name="Liu B."/>
            <person name="Yang B."/>
            <person name="Yin L."/>
            <person name="Li B."/>
            <person name="Zhang Y."/>
            <person name="Zhang S."/>
            <person name="Jiang F."/>
            <person name="Zhang X."/>
            <person name="Ren Y."/>
            <person name="Wang B."/>
            <person name="Wang S."/>
            <person name="Lu Y."/>
            <person name="Wu K."/>
            <person name="Fan W."/>
            <person name="Wang G."/>
        </authorList>
    </citation>
    <scope>NUCLEOTIDE SEQUENCE</scope>
    <source>
        <strain evidence="12">12Hb</strain>
    </source>
</reference>
<evidence type="ECO:0000313" key="13">
    <source>
        <dbReference type="Proteomes" id="UP000466442"/>
    </source>
</evidence>
<feature type="domain" description="Ionotropic receptor 75a N-terminal" evidence="11">
    <location>
        <begin position="10"/>
        <end position="184"/>
    </location>
</feature>
<evidence type="ECO:0000256" key="7">
    <source>
        <dbReference type="ARBA" id="ARBA00023170"/>
    </source>
</evidence>
<evidence type="ECO:0000259" key="11">
    <source>
        <dbReference type="Pfam" id="PF24576"/>
    </source>
</evidence>
<evidence type="ECO:0000256" key="5">
    <source>
        <dbReference type="ARBA" id="ARBA00022989"/>
    </source>
</evidence>
<gene>
    <name evidence="12" type="ORF">GE061_017013</name>
</gene>
<dbReference type="AlphaFoldDB" id="A0A8S9XLU0"/>
<evidence type="ECO:0000256" key="1">
    <source>
        <dbReference type="ARBA" id="ARBA00004651"/>
    </source>
</evidence>
<evidence type="ECO:0000256" key="9">
    <source>
        <dbReference type="SAM" id="Phobius"/>
    </source>
</evidence>
<dbReference type="InterPro" id="IPR057074">
    <property type="entry name" value="IR75A_N"/>
</dbReference>
<keyword evidence="13" id="KW-1185">Reference proteome</keyword>
<proteinExistence type="inferred from homology"/>
<dbReference type="OrthoDB" id="413361at2759"/>
<dbReference type="Proteomes" id="UP000466442">
    <property type="component" value="Unassembled WGS sequence"/>
</dbReference>
<dbReference type="PANTHER" id="PTHR42643">
    <property type="entry name" value="IONOTROPIC RECEPTOR 20A-RELATED"/>
    <property type="match status" value="1"/>
</dbReference>
<sequence length="1045" mass="119448">MRIVACHRSIHIVLEFFKGRDINSINAILCDNRDPAEINKNHFLAVTSVANYGTKSIYHQAIGFSSQHYQIGVIVDLGCSHSWNLLKMVSENHFFNGSFTFALIVDGFEDEKKVLDSFEPLNVAFDSEITLFLNNKLYNVYRTAKGERLISSKIGEWNLEDGLTVSPRPPRWDLRGVTLKAETVLKEFKKEMVGKNEFFDSNYFASVDVLSRLAVKRHTYAEYLLNFRTNLSVTPDWGYYNELTGSFDRDSMYGELEHATTEFGLTESWMYSTRINAGFFAPVTHFLTSCVVFRHPAAGASFTAFARPFAWTTWLVTFLFVVIGSASLNIIRRHVWEDEPPNEPQFSSSFLQVAGVMCLQGSYISSIKIPTRILSIFLQIMALLVYTYYGAEILGYLLSPTPRTITTVDKLMDSHMDLWAENVSFHRSHFKGLVSAKATKYYNLAIKKSTPDQDRFIDRAIGLRLVQQGGTALYGVTWSFYENIPLTYSSSEICSLYYMELLHIKTAVAVQKRSPYREMYFRAIQRVLESGLNDLELRRWNAPKPQCLGSEGNSAVKLEATFIALMIYSIGFVSDKLLMNTSYVYALIFDVTIQTALKQLEPLNIQFDSDITVFTRYFEMYDLFRTSIERPLTAVKCGGWNEKQEINYLKPARWDLDGITINATTVVKAFNWNDGIRKFLDSKYYPEIDSLSRFAVVTHNYTEYLCNFKTSVLFRHPPAGATYDGFARPFSLTTWLVTFLFVFVSSLVLKAIRHNQVVDEPPNEPEYSFSIFTVLAVLSLQGSYVDSLRIPTRVLSVILHFFGLMVYSYYGAEVVGFLLSPSPRTLTTVEKLVASPLDCWTENLSYHLNHFESKINMKITKYYEMAIKGPTRDKDKFMDREKALEKVKKGGFALYGTSDPMFKIIQSSFTGPEICSLYVMDMMSVPVAVAIRKKSPYREMYTKAILRFAESGLRDYEDKKWHSEKPACFGSEDTEPVKLEATFIAQMIFVGGFLLSVMCFIIEIAVAKKMKKPLKQTALNVSLEENEDETKSNIQIEVTDMEFYD</sequence>
<protein>
    <recommendedName>
        <fullName evidence="14">Ionotropic glutamate receptor C-terminal domain-containing protein</fullName>
    </recommendedName>
</protein>
<feature type="transmembrane region" description="Helical" evidence="9">
    <location>
        <begin position="309"/>
        <end position="328"/>
    </location>
</feature>
<comment type="subcellular location">
    <subcellularLocation>
        <location evidence="1">Cell membrane</location>
        <topology evidence="1">Multi-pass membrane protein</topology>
    </subcellularLocation>
</comment>
<feature type="transmembrane region" description="Helical" evidence="9">
    <location>
        <begin position="732"/>
        <end position="752"/>
    </location>
</feature>
<keyword evidence="6 9" id="KW-0472">Membrane</keyword>
<comment type="caution">
    <text evidence="12">The sequence shown here is derived from an EMBL/GenBank/DDBJ whole genome shotgun (WGS) entry which is preliminary data.</text>
</comment>
<keyword evidence="5 9" id="KW-1133">Transmembrane helix</keyword>
<dbReference type="SUPFAM" id="SSF53850">
    <property type="entry name" value="Periplasmic binding protein-like II"/>
    <property type="match status" value="2"/>
</dbReference>
<dbReference type="InterPro" id="IPR001320">
    <property type="entry name" value="Iontro_rcpt_C"/>
</dbReference>
<evidence type="ECO:0000256" key="2">
    <source>
        <dbReference type="ARBA" id="ARBA00008685"/>
    </source>
</evidence>
<keyword evidence="8" id="KW-0325">Glycoprotein</keyword>
<name>A0A8S9XLU0_APOLU</name>
<evidence type="ECO:0000256" key="4">
    <source>
        <dbReference type="ARBA" id="ARBA00022692"/>
    </source>
</evidence>
<dbReference type="Pfam" id="PF24576">
    <property type="entry name" value="IR75A_N"/>
    <property type="match status" value="1"/>
</dbReference>
<dbReference type="GO" id="GO:0050906">
    <property type="term" value="P:detection of stimulus involved in sensory perception"/>
    <property type="evidence" value="ECO:0007669"/>
    <property type="project" value="UniProtKB-ARBA"/>
</dbReference>
<dbReference type="Pfam" id="PF00060">
    <property type="entry name" value="Lig_chan"/>
    <property type="match status" value="1"/>
</dbReference>
<dbReference type="InterPro" id="IPR052192">
    <property type="entry name" value="Insect_Ionotropic_Sensory_Rcpt"/>
</dbReference>
<dbReference type="GO" id="GO:0005886">
    <property type="term" value="C:plasma membrane"/>
    <property type="evidence" value="ECO:0007669"/>
    <property type="project" value="UniProtKB-SubCell"/>
</dbReference>
<dbReference type="GO" id="GO:0015276">
    <property type="term" value="F:ligand-gated monoatomic ion channel activity"/>
    <property type="evidence" value="ECO:0007669"/>
    <property type="project" value="InterPro"/>
</dbReference>
<evidence type="ECO:0000256" key="8">
    <source>
        <dbReference type="ARBA" id="ARBA00023180"/>
    </source>
</evidence>
<organism evidence="12 13">
    <name type="scientific">Apolygus lucorum</name>
    <name type="common">Small green plant bug</name>
    <name type="synonym">Lygocoris lucorum</name>
    <dbReference type="NCBI Taxonomy" id="248454"/>
    <lineage>
        <taxon>Eukaryota</taxon>
        <taxon>Metazoa</taxon>
        <taxon>Ecdysozoa</taxon>
        <taxon>Arthropoda</taxon>
        <taxon>Hexapoda</taxon>
        <taxon>Insecta</taxon>
        <taxon>Pterygota</taxon>
        <taxon>Neoptera</taxon>
        <taxon>Paraneoptera</taxon>
        <taxon>Hemiptera</taxon>
        <taxon>Heteroptera</taxon>
        <taxon>Panheteroptera</taxon>
        <taxon>Cimicomorpha</taxon>
        <taxon>Miridae</taxon>
        <taxon>Mirini</taxon>
        <taxon>Apolygus</taxon>
    </lineage>
</organism>
<evidence type="ECO:0000313" key="12">
    <source>
        <dbReference type="EMBL" id="KAF6208555.1"/>
    </source>
</evidence>
<evidence type="ECO:0000256" key="6">
    <source>
        <dbReference type="ARBA" id="ARBA00023136"/>
    </source>
</evidence>
<accession>A0A8S9XLU0</accession>
<evidence type="ECO:0000256" key="3">
    <source>
        <dbReference type="ARBA" id="ARBA00022475"/>
    </source>
</evidence>